<dbReference type="AlphaFoldDB" id="A0A1Y1I9Q9"/>
<reference evidence="3 4" key="1">
    <citation type="journal article" date="2014" name="Nat. Commun.">
        <title>Klebsormidium flaccidum genome reveals primary factors for plant terrestrial adaptation.</title>
        <authorList>
            <person name="Hori K."/>
            <person name="Maruyama F."/>
            <person name="Fujisawa T."/>
            <person name="Togashi T."/>
            <person name="Yamamoto N."/>
            <person name="Seo M."/>
            <person name="Sato S."/>
            <person name="Yamada T."/>
            <person name="Mori H."/>
            <person name="Tajima N."/>
            <person name="Moriyama T."/>
            <person name="Ikeuchi M."/>
            <person name="Watanabe M."/>
            <person name="Wada H."/>
            <person name="Kobayashi K."/>
            <person name="Saito M."/>
            <person name="Masuda T."/>
            <person name="Sasaki-Sekimoto Y."/>
            <person name="Mashiguchi K."/>
            <person name="Awai K."/>
            <person name="Shimojima M."/>
            <person name="Masuda S."/>
            <person name="Iwai M."/>
            <person name="Nobusawa T."/>
            <person name="Narise T."/>
            <person name="Kondo S."/>
            <person name="Saito H."/>
            <person name="Sato R."/>
            <person name="Murakawa M."/>
            <person name="Ihara Y."/>
            <person name="Oshima-Yamada Y."/>
            <person name="Ohtaka K."/>
            <person name="Satoh M."/>
            <person name="Sonobe K."/>
            <person name="Ishii M."/>
            <person name="Ohtani R."/>
            <person name="Kanamori-Sato M."/>
            <person name="Honoki R."/>
            <person name="Miyazaki D."/>
            <person name="Mochizuki H."/>
            <person name="Umetsu J."/>
            <person name="Higashi K."/>
            <person name="Shibata D."/>
            <person name="Kamiya Y."/>
            <person name="Sato N."/>
            <person name="Nakamura Y."/>
            <person name="Tabata S."/>
            <person name="Ida S."/>
            <person name="Kurokawa K."/>
            <person name="Ohta H."/>
        </authorList>
    </citation>
    <scope>NUCLEOTIDE SEQUENCE [LARGE SCALE GENOMIC DNA]</scope>
    <source>
        <strain evidence="3 4">NIES-2285</strain>
    </source>
</reference>
<protein>
    <submittedName>
        <fullName evidence="3">Uncharacterized protein</fullName>
    </submittedName>
</protein>
<feature type="transmembrane region" description="Helical" evidence="2">
    <location>
        <begin position="82"/>
        <end position="101"/>
    </location>
</feature>
<proteinExistence type="predicted"/>
<keyword evidence="2" id="KW-1133">Transmembrane helix</keyword>
<organism evidence="3 4">
    <name type="scientific">Klebsormidium nitens</name>
    <name type="common">Green alga</name>
    <name type="synonym">Ulothrix nitens</name>
    <dbReference type="NCBI Taxonomy" id="105231"/>
    <lineage>
        <taxon>Eukaryota</taxon>
        <taxon>Viridiplantae</taxon>
        <taxon>Streptophyta</taxon>
        <taxon>Klebsormidiophyceae</taxon>
        <taxon>Klebsormidiales</taxon>
        <taxon>Klebsormidiaceae</taxon>
        <taxon>Klebsormidium</taxon>
    </lineage>
</organism>
<feature type="region of interest" description="Disordered" evidence="1">
    <location>
        <begin position="1"/>
        <end position="37"/>
    </location>
</feature>
<gene>
    <name evidence="3" type="ORF">KFL_002730170</name>
</gene>
<sequence>MAPQQHNMAAAAPQGHSNPLWEAGPKASGDISGGKKERHTWESFGKTLATPKHAQGGFFSMPFDLFPYHPAEEAEEVKSWSGFLLTVLSVLIFLAFSGYTIELYATQTFQKSLATVALNPNIAVTPQSNPILFQAGMLMRFIGNGSSFSDPTIFKYAFSARAVLSQDSNGKSSRLNTPLNLTECTFTTAQGNSGGDGICFDYDSSRNLAILQGDYGFPFYRYIQFDILSCVNGTVPGVVCKPQAFIDNFIYNQMEAVFITSHDVWVDDNVHIGEPMKTRHLYSSSRYDFPTGIAQKVDVYSQVRVLTKNSPVVSWSALQTTYQDITVGQLLTNVLSTRSAPTDSYLKMYLRLSADVVTSELSCQQDFLSMLSSLGSIYALLMLVFGKPGELLNGWLYARANRPTREGSAGSVERDPEL</sequence>
<keyword evidence="2" id="KW-0812">Transmembrane</keyword>
<dbReference type="Proteomes" id="UP000054558">
    <property type="component" value="Unassembled WGS sequence"/>
</dbReference>
<keyword evidence="2" id="KW-0472">Membrane</keyword>
<evidence type="ECO:0000313" key="4">
    <source>
        <dbReference type="Proteomes" id="UP000054558"/>
    </source>
</evidence>
<evidence type="ECO:0000256" key="2">
    <source>
        <dbReference type="SAM" id="Phobius"/>
    </source>
</evidence>
<accession>A0A1Y1I9Q9</accession>
<evidence type="ECO:0000313" key="3">
    <source>
        <dbReference type="EMBL" id="GAQ86159.1"/>
    </source>
</evidence>
<name>A0A1Y1I9Q9_KLENI</name>
<dbReference type="EMBL" id="DF237222">
    <property type="protein sequence ID" value="GAQ86159.1"/>
    <property type="molecule type" value="Genomic_DNA"/>
</dbReference>
<evidence type="ECO:0000256" key="1">
    <source>
        <dbReference type="SAM" id="MobiDB-lite"/>
    </source>
</evidence>
<keyword evidence="4" id="KW-1185">Reference proteome</keyword>